<dbReference type="EMBL" id="VLNY01000016">
    <property type="protein sequence ID" value="KAA0018915.1"/>
    <property type="molecule type" value="Genomic_DNA"/>
</dbReference>
<proteinExistence type="predicted"/>
<dbReference type="AlphaFoldDB" id="A0A5A7S6K7"/>
<reference evidence="1 2" key="1">
    <citation type="submission" date="2019-07" db="EMBL/GenBank/DDBJ databases">
        <title>Rhodococcus cavernicolus sp. nov., isolated from a cave.</title>
        <authorList>
            <person name="Lee S.D."/>
        </authorList>
    </citation>
    <scope>NUCLEOTIDE SEQUENCE [LARGE SCALE GENOMIC DNA]</scope>
    <source>
        <strain evidence="1 2">C1-24</strain>
    </source>
</reference>
<accession>A0A5A7S6K7</accession>
<protein>
    <submittedName>
        <fullName evidence="1">Uncharacterized protein</fullName>
    </submittedName>
</protein>
<comment type="caution">
    <text evidence="1">The sequence shown here is derived from an EMBL/GenBank/DDBJ whole genome shotgun (WGS) entry which is preliminary data.</text>
</comment>
<evidence type="ECO:0000313" key="1">
    <source>
        <dbReference type="EMBL" id="KAA0018915.1"/>
    </source>
</evidence>
<dbReference type="OrthoDB" id="119229at2"/>
<dbReference type="Proteomes" id="UP000322244">
    <property type="component" value="Unassembled WGS sequence"/>
</dbReference>
<gene>
    <name evidence="1" type="ORF">FOY51_23020</name>
</gene>
<dbReference type="RefSeq" id="WP_149432620.1">
    <property type="nucleotide sequence ID" value="NZ_VLNY01000016.1"/>
</dbReference>
<sequence length="171" mass="18573">MTSAGQQPRTLDDLSAQSFDDLDALYRAGTVPADLSVLDNKPKGRMLAVRGVDKTPLAGLLRAAAKLPVFPWDGKTLTSEDSQSGSGINRVQLGVSMDWFAFKTRVEPSVIDGADTIVLDYEQPGNPWFVRQIHDELREVSPGLFLGPAMWKRSESAPANVLWFALDATGA</sequence>
<evidence type="ECO:0000313" key="2">
    <source>
        <dbReference type="Proteomes" id="UP000322244"/>
    </source>
</evidence>
<keyword evidence="2" id="KW-1185">Reference proteome</keyword>
<name>A0A5A7S6K7_9NOCA</name>
<organism evidence="1 2">
    <name type="scientific">Antrihabitans cavernicola</name>
    <dbReference type="NCBI Taxonomy" id="2495913"/>
    <lineage>
        <taxon>Bacteria</taxon>
        <taxon>Bacillati</taxon>
        <taxon>Actinomycetota</taxon>
        <taxon>Actinomycetes</taxon>
        <taxon>Mycobacteriales</taxon>
        <taxon>Nocardiaceae</taxon>
        <taxon>Antrihabitans</taxon>
    </lineage>
</organism>